<evidence type="ECO:0000313" key="3">
    <source>
        <dbReference type="Proteomes" id="UP000751190"/>
    </source>
</evidence>
<proteinExistence type="predicted"/>
<gene>
    <name evidence="2" type="ORF">KFE25_000241</name>
</gene>
<feature type="region of interest" description="Disordered" evidence="1">
    <location>
        <begin position="1"/>
        <end position="40"/>
    </location>
</feature>
<evidence type="ECO:0000313" key="2">
    <source>
        <dbReference type="EMBL" id="KAG8464073.1"/>
    </source>
</evidence>
<dbReference type="Proteomes" id="UP000751190">
    <property type="component" value="Unassembled WGS sequence"/>
</dbReference>
<accession>A0A8J5XCG9</accession>
<organism evidence="2 3">
    <name type="scientific">Diacronema lutheri</name>
    <name type="common">Unicellular marine alga</name>
    <name type="synonym">Monochrysis lutheri</name>
    <dbReference type="NCBI Taxonomy" id="2081491"/>
    <lineage>
        <taxon>Eukaryota</taxon>
        <taxon>Haptista</taxon>
        <taxon>Haptophyta</taxon>
        <taxon>Pavlovophyceae</taxon>
        <taxon>Pavlovales</taxon>
        <taxon>Pavlovaceae</taxon>
        <taxon>Diacronema</taxon>
    </lineage>
</organism>
<feature type="region of interest" description="Disordered" evidence="1">
    <location>
        <begin position="419"/>
        <end position="481"/>
    </location>
</feature>
<protein>
    <submittedName>
        <fullName evidence="2">Uncharacterized protein</fullName>
    </submittedName>
</protein>
<feature type="compositionally biased region" description="Basic and acidic residues" evidence="1">
    <location>
        <begin position="1"/>
        <end position="10"/>
    </location>
</feature>
<evidence type="ECO:0000256" key="1">
    <source>
        <dbReference type="SAM" id="MobiDB-lite"/>
    </source>
</evidence>
<keyword evidence="3" id="KW-1185">Reference proteome</keyword>
<dbReference type="EMBL" id="JAGTXO010000014">
    <property type="protein sequence ID" value="KAG8464073.1"/>
    <property type="molecule type" value="Genomic_DNA"/>
</dbReference>
<comment type="caution">
    <text evidence="2">The sequence shown here is derived from an EMBL/GenBank/DDBJ whole genome shotgun (WGS) entry which is preliminary data.</text>
</comment>
<reference evidence="2" key="1">
    <citation type="submission" date="2021-05" db="EMBL/GenBank/DDBJ databases">
        <title>The genome of the haptophyte Pavlova lutheri (Diacronema luteri, Pavlovales) - a model for lipid biosynthesis in eukaryotic algae.</title>
        <authorList>
            <person name="Hulatt C.J."/>
            <person name="Posewitz M.C."/>
        </authorList>
    </citation>
    <scope>NUCLEOTIDE SEQUENCE</scope>
    <source>
        <strain evidence="2">NIVA-4/92</strain>
    </source>
</reference>
<sequence>MEPDVARESGGDASAAPDTGATSQYAARPSHSGAVRPVDMVDTRGAPYQRAINWIDEHEDAPACVKNGIKLLQTAHNKKAWFSDSQGRVRSAGLKTADHVSTAACAKDKVAKYLVVYAQFRAAMGLLDLDAVGLIENDVIDLAAPGDVARNDDGRDGDERGIGRLPIVMYGDNSNASDLAQRVGAMIKQAGGSFEFNNPRAMIDLIALLSAHTLVTDDDDGGLEVDMDGWLKHGLAAFPRALARPVSMLDAVARFVLLCLDPKYADATRNELDDKMFSNMWKDKKTPIIAAFYDRRVIVEGPKPEQMEDAVEKYDAQINGDFSRLALDRLKAEYSAARGKLADPVRKWNQSGQNETAFFNFCRELPYVYLFYVFKVKVGLNDGRLHVPGWFRKDMPPEFYVGGGANRAAVGAAGEAGGRAGAAADASPSVDEEGASWLESAPHPQAASATRPRASLGGALRKRARSRAASPDGRTGDDAAVSERLINCISQLRPPRPPRPDKEQQQLINNRLRIQNLKELSELANFLATQDDPRAEPLCDAAFGLAREQMAELRAAAAM</sequence>
<name>A0A8J5XCG9_DIALT</name>
<dbReference type="AlphaFoldDB" id="A0A8J5XCG9"/>